<dbReference type="AlphaFoldDB" id="A0A543I884"/>
<dbReference type="SUPFAM" id="SSF55874">
    <property type="entry name" value="ATPase domain of HSP90 chaperone/DNA topoisomerase II/histidine kinase"/>
    <property type="match status" value="1"/>
</dbReference>
<dbReference type="CDD" id="cd16936">
    <property type="entry name" value="HATPase_RsbW-like"/>
    <property type="match status" value="1"/>
</dbReference>
<dbReference type="PANTHER" id="PTHR35526">
    <property type="entry name" value="ANTI-SIGMA-F FACTOR RSBW-RELATED"/>
    <property type="match status" value="1"/>
</dbReference>
<name>A0A543I884_9ACTN</name>
<dbReference type="InterPro" id="IPR050267">
    <property type="entry name" value="Anti-sigma-factor_SerPK"/>
</dbReference>
<protein>
    <submittedName>
        <fullName evidence="3">Anti-sigma regulatory factor (Ser/Thr protein kinase)</fullName>
    </submittedName>
</protein>
<evidence type="ECO:0000259" key="2">
    <source>
        <dbReference type="Pfam" id="PF13581"/>
    </source>
</evidence>
<dbReference type="PANTHER" id="PTHR35526:SF3">
    <property type="entry name" value="ANTI-SIGMA-F FACTOR RSBW"/>
    <property type="match status" value="1"/>
</dbReference>
<keyword evidence="1" id="KW-0808">Transferase</keyword>
<gene>
    <name evidence="3" type="ORF">FHX41_0405</name>
</gene>
<reference evidence="3 4" key="1">
    <citation type="submission" date="2019-06" db="EMBL/GenBank/DDBJ databases">
        <title>Sequencing the genomes of 1000 actinobacteria strains.</title>
        <authorList>
            <person name="Klenk H.-P."/>
        </authorList>
    </citation>
    <scope>NUCLEOTIDE SEQUENCE [LARGE SCALE GENOMIC DNA]</scope>
    <source>
        <strain evidence="3 4">DSM 45043</strain>
    </source>
</reference>
<sequence>MKRLSRMFPGRRESISDARAFARAFVVGRSSDDLADTAELVVSELCTNAVEHTASGEEGGQFVLELEVHDGCVRVGVIDFGAQTEPAVNDGEPCDAVTGRGLFIVEAVSKAWGSEPLRVGRRVWADVVGASM</sequence>
<dbReference type="Gene3D" id="3.30.565.10">
    <property type="entry name" value="Histidine kinase-like ATPase, C-terminal domain"/>
    <property type="match status" value="1"/>
</dbReference>
<dbReference type="Proteomes" id="UP000316706">
    <property type="component" value="Unassembled WGS sequence"/>
</dbReference>
<dbReference type="Pfam" id="PF13581">
    <property type="entry name" value="HATPase_c_2"/>
    <property type="match status" value="1"/>
</dbReference>
<keyword evidence="1" id="KW-0723">Serine/threonine-protein kinase</keyword>
<dbReference type="EMBL" id="VFPO01000001">
    <property type="protein sequence ID" value="TQM66816.1"/>
    <property type="molecule type" value="Genomic_DNA"/>
</dbReference>
<evidence type="ECO:0000256" key="1">
    <source>
        <dbReference type="ARBA" id="ARBA00022527"/>
    </source>
</evidence>
<dbReference type="InterPro" id="IPR003594">
    <property type="entry name" value="HATPase_dom"/>
</dbReference>
<accession>A0A543I884</accession>
<dbReference type="OrthoDB" id="3871793at2"/>
<dbReference type="GO" id="GO:0004674">
    <property type="term" value="F:protein serine/threonine kinase activity"/>
    <property type="evidence" value="ECO:0007669"/>
    <property type="project" value="UniProtKB-KW"/>
</dbReference>
<keyword evidence="1" id="KW-0418">Kinase</keyword>
<evidence type="ECO:0000313" key="4">
    <source>
        <dbReference type="Proteomes" id="UP000316706"/>
    </source>
</evidence>
<keyword evidence="4" id="KW-1185">Reference proteome</keyword>
<dbReference type="InterPro" id="IPR036890">
    <property type="entry name" value="HATPase_C_sf"/>
</dbReference>
<evidence type="ECO:0000313" key="3">
    <source>
        <dbReference type="EMBL" id="TQM66816.1"/>
    </source>
</evidence>
<feature type="domain" description="Histidine kinase/HSP90-like ATPase" evidence="2">
    <location>
        <begin position="8"/>
        <end position="109"/>
    </location>
</feature>
<organism evidence="3 4">
    <name type="scientific">Actinomadura hallensis</name>
    <dbReference type="NCBI Taxonomy" id="337895"/>
    <lineage>
        <taxon>Bacteria</taxon>
        <taxon>Bacillati</taxon>
        <taxon>Actinomycetota</taxon>
        <taxon>Actinomycetes</taxon>
        <taxon>Streptosporangiales</taxon>
        <taxon>Thermomonosporaceae</taxon>
        <taxon>Actinomadura</taxon>
    </lineage>
</organism>
<comment type="caution">
    <text evidence="3">The sequence shown here is derived from an EMBL/GenBank/DDBJ whole genome shotgun (WGS) entry which is preliminary data.</text>
</comment>
<proteinExistence type="predicted"/>